<feature type="compositionally biased region" description="Low complexity" evidence="8">
    <location>
        <begin position="576"/>
        <end position="586"/>
    </location>
</feature>
<keyword evidence="5" id="KW-0862">Zinc</keyword>
<evidence type="ECO:0000256" key="4">
    <source>
        <dbReference type="ARBA" id="ARBA00022771"/>
    </source>
</evidence>
<evidence type="ECO:0000256" key="5">
    <source>
        <dbReference type="ARBA" id="ARBA00022833"/>
    </source>
</evidence>
<keyword evidence="11" id="KW-1185">Reference proteome</keyword>
<feature type="domain" description="C2H2-type" evidence="9">
    <location>
        <begin position="748"/>
        <end position="776"/>
    </location>
</feature>
<dbReference type="SMART" id="SM00355">
    <property type="entry name" value="ZnF_C2H2"/>
    <property type="match status" value="6"/>
</dbReference>
<dbReference type="InterPro" id="IPR036236">
    <property type="entry name" value="Znf_C2H2_sf"/>
</dbReference>
<evidence type="ECO:0000313" key="10">
    <source>
        <dbReference type="EMBL" id="CAH0394854.1"/>
    </source>
</evidence>
<feature type="region of interest" description="Disordered" evidence="8">
    <location>
        <begin position="551"/>
        <end position="588"/>
    </location>
</feature>
<keyword evidence="2" id="KW-0479">Metal-binding</keyword>
<sequence>MSVLRIIKPWIRQYLNDHLIDHCVDLIEEQLSVEKSIHLERLIEWHNLKVGSVLRTLVQELELHLPADFFTVTDDSSSHQRTKKELKRLQKQLLRTSNDEKEKIEISTQTENRIGLQVKPLHELSNNVSPELLVGHSSETPNKKQKKNKKENSDLACSPAVEPLDNFAGEEREEQEKSKKKKKKKEELVNSNNQTNISLDHLDNDEKKLMIMRDLLLKLAELLSDENRIEFEEYYRLKMSDSSKGDSKGECESEENILNSDHRKSKKRKKRNSDVVQIVSEANPDILETEETRKKKKKKKRKSEGEDGPIITHIGSVNSLPESDNLRDTSKKSLVPTDEFHHELNPSYDSHSDSNQGNSPILLSHVMGSDVAVKTELSFSDEGPSNSAHPVKQVEYVPVPESSCALNVSNITCKSNPLHESLNIPESSIGQNRAKDTGDNLEKELLELEQCLQQVNKETDNQEPKERSSASITNPTLFTSNSVSSQKHRVTTNSSGNRNVIGREEIEKKIECYKCGEKFSSKAEIYQHWIKHVKDSILRSNVQQASANNIEKNLRENSHNLPDVCPKLTDLKRSPKSPSGSSQSESIPRKNILHASQSSQTQVAPIVQSHLIVNPIKNKRSAVDRRSSSNLPFKCSVCSLVFRNRTNLSKHLQKHTRTLKCSTCSISFKTVAGLQKHQKIKHPAAHSVEKHFNCPKCPSSFKNDVSLQKHLVSHSHDKPFKCNLCPTFFKRKSDMNFHLATKHSIQRFFCSACKKPFQFRRDLITHRKEAHATSKISLKENVARN</sequence>
<dbReference type="PROSITE" id="PS00028">
    <property type="entry name" value="ZINC_FINGER_C2H2_1"/>
    <property type="match status" value="6"/>
</dbReference>
<reference evidence="10" key="1">
    <citation type="submission" date="2021-12" db="EMBL/GenBank/DDBJ databases">
        <authorList>
            <person name="King R."/>
        </authorList>
    </citation>
    <scope>NUCLEOTIDE SEQUENCE</scope>
</reference>
<dbReference type="Proteomes" id="UP001152759">
    <property type="component" value="Chromosome 8"/>
</dbReference>
<feature type="region of interest" description="Disordered" evidence="8">
    <location>
        <begin position="457"/>
        <end position="496"/>
    </location>
</feature>
<feature type="domain" description="C2H2-type" evidence="9">
    <location>
        <begin position="633"/>
        <end position="660"/>
    </location>
</feature>
<evidence type="ECO:0000256" key="1">
    <source>
        <dbReference type="ARBA" id="ARBA00004123"/>
    </source>
</evidence>
<evidence type="ECO:0000256" key="7">
    <source>
        <dbReference type="PROSITE-ProRule" id="PRU00042"/>
    </source>
</evidence>
<keyword evidence="4 7" id="KW-0863">Zinc-finger</keyword>
<dbReference type="SUPFAM" id="SSF57667">
    <property type="entry name" value="beta-beta-alpha zinc fingers"/>
    <property type="match status" value="2"/>
</dbReference>
<organism evidence="10 11">
    <name type="scientific">Bemisia tabaci</name>
    <name type="common">Sweetpotato whitefly</name>
    <name type="synonym">Aleurodes tabaci</name>
    <dbReference type="NCBI Taxonomy" id="7038"/>
    <lineage>
        <taxon>Eukaryota</taxon>
        <taxon>Metazoa</taxon>
        <taxon>Ecdysozoa</taxon>
        <taxon>Arthropoda</taxon>
        <taxon>Hexapoda</taxon>
        <taxon>Insecta</taxon>
        <taxon>Pterygota</taxon>
        <taxon>Neoptera</taxon>
        <taxon>Paraneoptera</taxon>
        <taxon>Hemiptera</taxon>
        <taxon>Sternorrhyncha</taxon>
        <taxon>Aleyrodoidea</taxon>
        <taxon>Aleyrodidae</taxon>
        <taxon>Aleyrodinae</taxon>
        <taxon>Bemisia</taxon>
    </lineage>
</organism>
<dbReference type="EMBL" id="OU963869">
    <property type="protein sequence ID" value="CAH0394854.1"/>
    <property type="molecule type" value="Genomic_DNA"/>
</dbReference>
<keyword evidence="6" id="KW-0539">Nucleus</keyword>
<evidence type="ECO:0000259" key="9">
    <source>
        <dbReference type="PROSITE" id="PS50157"/>
    </source>
</evidence>
<dbReference type="PROSITE" id="PS50157">
    <property type="entry name" value="ZINC_FINGER_C2H2_2"/>
    <property type="match status" value="6"/>
</dbReference>
<dbReference type="PANTHER" id="PTHR24376:SF235">
    <property type="entry name" value="C2H2-TYPE DOMAIN-CONTAINING PROTEIN"/>
    <property type="match status" value="1"/>
</dbReference>
<evidence type="ECO:0000256" key="6">
    <source>
        <dbReference type="ARBA" id="ARBA00023242"/>
    </source>
</evidence>
<dbReference type="Pfam" id="PF00096">
    <property type="entry name" value="zf-C2H2"/>
    <property type="match status" value="3"/>
</dbReference>
<keyword evidence="3" id="KW-0677">Repeat</keyword>
<feature type="domain" description="C2H2-type" evidence="9">
    <location>
        <begin position="720"/>
        <end position="748"/>
    </location>
</feature>
<dbReference type="GO" id="GO:0000978">
    <property type="term" value="F:RNA polymerase II cis-regulatory region sequence-specific DNA binding"/>
    <property type="evidence" value="ECO:0007669"/>
    <property type="project" value="TreeGrafter"/>
</dbReference>
<evidence type="ECO:0000256" key="3">
    <source>
        <dbReference type="ARBA" id="ARBA00022737"/>
    </source>
</evidence>
<feature type="compositionally biased region" description="Polar residues" evidence="8">
    <location>
        <begin position="347"/>
        <end position="361"/>
    </location>
</feature>
<dbReference type="GO" id="GO:0008270">
    <property type="term" value="F:zinc ion binding"/>
    <property type="evidence" value="ECO:0007669"/>
    <property type="project" value="UniProtKB-KW"/>
</dbReference>
<dbReference type="GO" id="GO:0005634">
    <property type="term" value="C:nucleus"/>
    <property type="evidence" value="ECO:0007669"/>
    <property type="project" value="UniProtKB-SubCell"/>
</dbReference>
<gene>
    <name evidence="10" type="ORF">BEMITA_LOCUS13103</name>
</gene>
<feature type="compositionally biased region" description="Polar residues" evidence="8">
    <location>
        <begin position="469"/>
        <end position="496"/>
    </location>
</feature>
<evidence type="ECO:0000256" key="2">
    <source>
        <dbReference type="ARBA" id="ARBA00022723"/>
    </source>
</evidence>
<feature type="region of interest" description="Disordered" evidence="8">
    <location>
        <begin position="132"/>
        <end position="189"/>
    </location>
</feature>
<evidence type="ECO:0000256" key="8">
    <source>
        <dbReference type="SAM" id="MobiDB-lite"/>
    </source>
</evidence>
<dbReference type="Gene3D" id="3.30.160.60">
    <property type="entry name" value="Classic Zinc Finger"/>
    <property type="match status" value="3"/>
</dbReference>
<dbReference type="GO" id="GO:0001228">
    <property type="term" value="F:DNA-binding transcription activator activity, RNA polymerase II-specific"/>
    <property type="evidence" value="ECO:0007669"/>
    <property type="project" value="TreeGrafter"/>
</dbReference>
<feature type="domain" description="C2H2-type" evidence="9">
    <location>
        <begin position="692"/>
        <end position="719"/>
    </location>
</feature>
<feature type="domain" description="C2H2-type" evidence="9">
    <location>
        <begin position="510"/>
        <end position="537"/>
    </location>
</feature>
<dbReference type="AlphaFoldDB" id="A0A9P0APA5"/>
<accession>A0A9P0APA5</accession>
<protein>
    <recommendedName>
        <fullName evidence="9">C2H2-type domain-containing protein</fullName>
    </recommendedName>
</protein>
<proteinExistence type="predicted"/>
<feature type="region of interest" description="Disordered" evidence="8">
    <location>
        <begin position="240"/>
        <end position="362"/>
    </location>
</feature>
<feature type="domain" description="C2H2-type" evidence="9">
    <location>
        <begin position="659"/>
        <end position="691"/>
    </location>
</feature>
<comment type="subcellular location">
    <subcellularLocation>
        <location evidence="1">Nucleus</location>
    </subcellularLocation>
</comment>
<name>A0A9P0APA5_BEMTA</name>
<feature type="compositionally biased region" description="Basic and acidic residues" evidence="8">
    <location>
        <begin position="240"/>
        <end position="251"/>
    </location>
</feature>
<dbReference type="PANTHER" id="PTHR24376">
    <property type="entry name" value="ZINC FINGER PROTEIN"/>
    <property type="match status" value="1"/>
</dbReference>
<evidence type="ECO:0000313" key="11">
    <source>
        <dbReference type="Proteomes" id="UP001152759"/>
    </source>
</evidence>
<feature type="compositionally biased region" description="Basic and acidic residues" evidence="8">
    <location>
        <begin position="457"/>
        <end position="468"/>
    </location>
</feature>
<dbReference type="InterPro" id="IPR013087">
    <property type="entry name" value="Znf_C2H2_type"/>
</dbReference>